<keyword evidence="2" id="KW-1185">Reference proteome</keyword>
<proteinExistence type="predicted"/>
<dbReference type="RefSeq" id="WP_190185311.1">
    <property type="nucleotide sequence ID" value="NZ_BMVP01000006.1"/>
</dbReference>
<dbReference type="SUPFAM" id="SSF53474">
    <property type="entry name" value="alpha/beta-Hydrolases"/>
    <property type="match status" value="1"/>
</dbReference>
<dbReference type="InterPro" id="IPR029058">
    <property type="entry name" value="AB_hydrolase_fold"/>
</dbReference>
<gene>
    <name evidence="1" type="ORF">GCM10010347_37220</name>
</gene>
<accession>A0ABQ3EWQ3</accession>
<dbReference type="EMBL" id="BMVP01000006">
    <property type="protein sequence ID" value="GHB63807.1"/>
    <property type="molecule type" value="Genomic_DNA"/>
</dbReference>
<organism evidence="1 2">
    <name type="scientific">Streptomyces cirratus</name>
    <dbReference type="NCBI Taxonomy" id="68187"/>
    <lineage>
        <taxon>Bacteria</taxon>
        <taxon>Bacillati</taxon>
        <taxon>Actinomycetota</taxon>
        <taxon>Actinomycetes</taxon>
        <taxon>Kitasatosporales</taxon>
        <taxon>Streptomycetaceae</taxon>
        <taxon>Streptomyces</taxon>
    </lineage>
</organism>
<comment type="caution">
    <text evidence="1">The sequence shown here is derived from an EMBL/GenBank/DDBJ whole genome shotgun (WGS) entry which is preliminary data.</text>
</comment>
<evidence type="ECO:0000313" key="1">
    <source>
        <dbReference type="EMBL" id="GHB63807.1"/>
    </source>
</evidence>
<reference evidence="2" key="1">
    <citation type="journal article" date="2019" name="Int. J. Syst. Evol. Microbiol.">
        <title>The Global Catalogue of Microorganisms (GCM) 10K type strain sequencing project: providing services to taxonomists for standard genome sequencing and annotation.</title>
        <authorList>
            <consortium name="The Broad Institute Genomics Platform"/>
            <consortium name="The Broad Institute Genome Sequencing Center for Infectious Disease"/>
            <person name="Wu L."/>
            <person name="Ma J."/>
        </authorList>
    </citation>
    <scope>NUCLEOTIDE SEQUENCE [LARGE SCALE GENOMIC DNA]</scope>
    <source>
        <strain evidence="2">JCM 4738</strain>
    </source>
</reference>
<protein>
    <recommendedName>
        <fullName evidence="3">Serine-threonine protein kinase</fullName>
    </recommendedName>
</protein>
<sequence length="432" mass="45202">MSGGAAWGTGVGVSPYAELVFDADGDPAPGTGTALDAMEVTDLLVFAHGWNSEPATSTLLYDRFFEPFPDLVGPAVRLGYAGVLWPSIRFADEPIPDFDPPGPAGTLAEPGFGTALDPDTRRALGRFWPGREAELDRVAELLEERPESQAAFVEFGALVRELAGVVAVPAATGEDVPAMFTEDVLEVCRRFTDALAEAGAAAGGAEFSVGDGLRALWSGAKEVLRQATYYEMKKRAAVIGERGLGPVLARLAARRPALRVHLIGHSFGGRVVSFSLRAVPGGARYVKSLTLLQGAFSHYAFTDRLPHDKSRGGALHGLQRAVDGPVVACHSPYDTALKVFYPLASRMAGDSAGVLGLDERWGALGHDGVQAVAGAPRMTLAAALRDGLPTAGCVSVDAGAVVRRGGAPTGAHSDICHEELARIVVAAGRMGR</sequence>
<evidence type="ECO:0008006" key="3">
    <source>
        <dbReference type="Google" id="ProtNLM"/>
    </source>
</evidence>
<evidence type="ECO:0000313" key="2">
    <source>
        <dbReference type="Proteomes" id="UP000642673"/>
    </source>
</evidence>
<dbReference type="Proteomes" id="UP000642673">
    <property type="component" value="Unassembled WGS sequence"/>
</dbReference>
<name>A0ABQ3EWQ3_9ACTN</name>
<dbReference type="Gene3D" id="3.40.50.1820">
    <property type="entry name" value="alpha/beta hydrolase"/>
    <property type="match status" value="1"/>
</dbReference>